<feature type="transmembrane region" description="Helical" evidence="5">
    <location>
        <begin position="102"/>
        <end position="119"/>
    </location>
</feature>
<evidence type="ECO:0000313" key="8">
    <source>
        <dbReference type="EMBL" id="MBB4624187.1"/>
    </source>
</evidence>
<evidence type="ECO:0000256" key="5">
    <source>
        <dbReference type="HAMAP-Rule" id="MF_00445"/>
    </source>
</evidence>
<feature type="transmembrane region" description="Helical" evidence="5">
    <location>
        <begin position="77"/>
        <end position="95"/>
    </location>
</feature>
<feature type="transmembrane region" description="Helical" evidence="5">
    <location>
        <begin position="264"/>
        <end position="283"/>
    </location>
</feature>
<feature type="transmembrane region" description="Helical" evidence="5">
    <location>
        <begin position="200"/>
        <end position="221"/>
    </location>
</feature>
<dbReference type="InterPro" id="IPR010096">
    <property type="entry name" value="NADH-Q_OxRdtase_suN/2"/>
</dbReference>
<keyword evidence="5" id="KW-0520">NAD</keyword>
<dbReference type="Proteomes" id="UP000533637">
    <property type="component" value="Unassembled WGS sequence"/>
</dbReference>
<keyword evidence="5" id="KW-0874">Quinone</keyword>
<comment type="function">
    <text evidence="5">NDH-1 shuttles electrons from NADH, via FMN and iron-sulfur (Fe-S) centers, to quinones in the respiratory chain. The immediate electron acceptor for the enzyme in this species is believed to be a menaquinone. Couples the redox reaction to proton translocation (for every two electrons transferred, four hydrogen ions are translocated across the cytoplasmic membrane), and thus conserves the redox energy in a proton gradient.</text>
</comment>
<feature type="transmembrane region" description="Helical" evidence="5">
    <location>
        <begin position="6"/>
        <end position="25"/>
    </location>
</feature>
<sequence>MSTELFTILRFELIVCVLIFLLLVMKLMDADKSCKQLLWTVNILLFINFAASFLHIPTATLFNGFFRTNDLIELEKTILNLGVLLIPLLASRWLYKHAEISIEFYILMLSSLLGGFITLSSGHVLMLYLGIEISTIPIAALANFNKHERRSSEAGIKFILSSAFSTGMLLFGISLLYGAYGNLSFDYLQANLTPDLLTLLAFAFMMGGFFFKMSAVPFHLWAADVYEGAPMAVTSYLSVVSKCSIVFVFVSILMTVFQHLSGEWLEIISVVAILSMTVGNLFAMRQQNLKRLLGFSSISQIGFVLVGITGNSILGLDSTLYFMLIYVLSNICFFGVLGAVADATGKEDLNSFKGFYRTNPFLALMMGVSLLSLAGVPPTSGFFGKLFLLASAMGDRMYILIIFAGINLVLSLYNYLRIIKYIFIDTPEEQLCVGRTKVMTATLMFCCIAILCIGFISSVYQYIDWAGRQTF</sequence>
<keyword evidence="5" id="KW-0813">Transport</keyword>
<reference evidence="8 9" key="1">
    <citation type="submission" date="2020-08" db="EMBL/GenBank/DDBJ databases">
        <title>Genomic Encyclopedia of Type Strains, Phase IV (KMG-IV): sequencing the most valuable type-strain genomes for metagenomic binning, comparative biology and taxonomic classification.</title>
        <authorList>
            <person name="Goeker M."/>
        </authorList>
    </citation>
    <scope>NUCLEOTIDE SEQUENCE [LARGE SCALE GENOMIC DNA]</scope>
    <source>
        <strain evidence="8 9">DSM 102983</strain>
    </source>
</reference>
<feature type="transmembrane region" description="Helical" evidence="5">
    <location>
        <begin position="125"/>
        <end position="144"/>
    </location>
</feature>
<evidence type="ECO:0000256" key="2">
    <source>
        <dbReference type="ARBA" id="ARBA00022692"/>
    </source>
</evidence>
<comment type="catalytic activity">
    <reaction evidence="5">
        <text>a quinone + NADH + 5 H(+)(in) = a quinol + NAD(+) + 4 H(+)(out)</text>
        <dbReference type="Rhea" id="RHEA:57888"/>
        <dbReference type="ChEBI" id="CHEBI:15378"/>
        <dbReference type="ChEBI" id="CHEBI:24646"/>
        <dbReference type="ChEBI" id="CHEBI:57540"/>
        <dbReference type="ChEBI" id="CHEBI:57945"/>
        <dbReference type="ChEBI" id="CHEBI:132124"/>
    </reaction>
</comment>
<accession>A0ABR6KRQ6</accession>
<dbReference type="Pfam" id="PF00361">
    <property type="entry name" value="Proton_antipo_M"/>
    <property type="match status" value="1"/>
</dbReference>
<dbReference type="PANTHER" id="PTHR22773">
    <property type="entry name" value="NADH DEHYDROGENASE"/>
    <property type="match status" value="1"/>
</dbReference>
<evidence type="ECO:0000256" key="4">
    <source>
        <dbReference type="ARBA" id="ARBA00023136"/>
    </source>
</evidence>
<organism evidence="8 9">
    <name type="scientific">Parabacteroides faecis</name>
    <dbReference type="NCBI Taxonomy" id="1217282"/>
    <lineage>
        <taxon>Bacteria</taxon>
        <taxon>Pseudomonadati</taxon>
        <taxon>Bacteroidota</taxon>
        <taxon>Bacteroidia</taxon>
        <taxon>Bacteroidales</taxon>
        <taxon>Tannerellaceae</taxon>
        <taxon>Parabacteroides</taxon>
    </lineage>
</organism>
<evidence type="ECO:0000259" key="7">
    <source>
        <dbReference type="Pfam" id="PF00361"/>
    </source>
</evidence>
<feature type="transmembrane region" description="Helical" evidence="5">
    <location>
        <begin position="233"/>
        <end position="258"/>
    </location>
</feature>
<proteinExistence type="inferred from homology"/>
<gene>
    <name evidence="5" type="primary">nuoN</name>
    <name evidence="8" type="ORF">GGQ57_004115</name>
</gene>
<name>A0ABR6KRQ6_9BACT</name>
<dbReference type="EMBL" id="JACHOC010000009">
    <property type="protein sequence ID" value="MBB4624187.1"/>
    <property type="molecule type" value="Genomic_DNA"/>
</dbReference>
<dbReference type="InterPro" id="IPR001750">
    <property type="entry name" value="ND/Mrp_TM"/>
</dbReference>
<keyword evidence="4 5" id="KW-0472">Membrane</keyword>
<feature type="domain" description="NADH:quinone oxidoreductase/Mrp antiporter transmembrane" evidence="7">
    <location>
        <begin position="121"/>
        <end position="410"/>
    </location>
</feature>
<keyword evidence="3 5" id="KW-1133">Transmembrane helix</keyword>
<evidence type="ECO:0000256" key="1">
    <source>
        <dbReference type="ARBA" id="ARBA00004127"/>
    </source>
</evidence>
<feature type="transmembrane region" description="Helical" evidence="5">
    <location>
        <begin position="320"/>
        <end position="340"/>
    </location>
</feature>
<comment type="caution">
    <text evidence="8">The sequence shown here is derived from an EMBL/GenBank/DDBJ whole genome shotgun (WGS) entry which is preliminary data.</text>
</comment>
<evidence type="ECO:0000256" key="6">
    <source>
        <dbReference type="RuleBase" id="RU000320"/>
    </source>
</evidence>
<dbReference type="EC" id="7.1.1.-" evidence="5"/>
<feature type="transmembrane region" description="Helical" evidence="5">
    <location>
        <begin position="361"/>
        <end position="377"/>
    </location>
</feature>
<dbReference type="RefSeq" id="WP_122375566.1">
    <property type="nucleotide sequence ID" value="NZ_BMPB01000014.1"/>
</dbReference>
<keyword evidence="5" id="KW-1003">Cell membrane</keyword>
<comment type="similarity">
    <text evidence="5">Belongs to the complex I subunit 2 family.</text>
</comment>
<keyword evidence="5" id="KW-1278">Translocase</keyword>
<dbReference type="HAMAP" id="MF_00445">
    <property type="entry name" value="NDH1_NuoN_1"/>
    <property type="match status" value="1"/>
</dbReference>
<feature type="transmembrane region" description="Helical" evidence="5">
    <location>
        <begin position="37"/>
        <end position="57"/>
    </location>
</feature>
<feature type="transmembrane region" description="Helical" evidence="5">
    <location>
        <begin position="437"/>
        <end position="463"/>
    </location>
</feature>
<feature type="transmembrane region" description="Helical" evidence="5">
    <location>
        <begin position="292"/>
        <end position="314"/>
    </location>
</feature>
<feature type="transmembrane region" description="Helical" evidence="5">
    <location>
        <begin position="397"/>
        <end position="416"/>
    </location>
</feature>
<comment type="subunit">
    <text evidence="5">NDH-1 is composed of 14 different subunits. Subunits NuoA, H, J, K, L, M, N constitute the membrane sector of the complex.</text>
</comment>
<protein>
    <recommendedName>
        <fullName evidence="5">NADH-quinone oxidoreductase subunit N</fullName>
        <ecNumber evidence="5">7.1.1.-</ecNumber>
    </recommendedName>
    <alternativeName>
        <fullName evidence="5">NADH dehydrogenase I subunit N</fullName>
    </alternativeName>
    <alternativeName>
        <fullName evidence="5">NDH-1 subunit N</fullName>
    </alternativeName>
</protein>
<evidence type="ECO:0000256" key="3">
    <source>
        <dbReference type="ARBA" id="ARBA00022989"/>
    </source>
</evidence>
<keyword evidence="2 5" id="KW-0812">Transmembrane</keyword>
<keyword evidence="9" id="KW-1185">Reference proteome</keyword>
<comment type="subcellular location">
    <subcellularLocation>
        <location evidence="5">Cell membrane</location>
        <topology evidence="5">Multi-pass membrane protein</topology>
    </subcellularLocation>
    <subcellularLocation>
        <location evidence="1">Endomembrane system</location>
        <topology evidence="1">Multi-pass membrane protein</topology>
    </subcellularLocation>
    <subcellularLocation>
        <location evidence="6">Membrane</location>
        <topology evidence="6">Multi-pass membrane protein</topology>
    </subcellularLocation>
</comment>
<evidence type="ECO:0000313" key="9">
    <source>
        <dbReference type="Proteomes" id="UP000533637"/>
    </source>
</evidence>
<feature type="transmembrane region" description="Helical" evidence="5">
    <location>
        <begin position="156"/>
        <end position="180"/>
    </location>
</feature>
<dbReference type="NCBIfam" id="TIGR01770">
    <property type="entry name" value="NDH_I_N"/>
    <property type="match status" value="1"/>
</dbReference>